<dbReference type="AlphaFoldDB" id="A0A235BWN1"/>
<protein>
    <submittedName>
        <fullName evidence="1">Uncharacterized protein</fullName>
    </submittedName>
</protein>
<accession>A0A235BWN1</accession>
<dbReference type="EMBL" id="NOZQ01000051">
    <property type="protein sequence ID" value="OYD16768.1"/>
    <property type="molecule type" value="Genomic_DNA"/>
</dbReference>
<sequence length="105" mass="11804">MLKRLSFLIVFTSLTVGTSLSGTPTRSETERMYREIMREMTGREVSLARGAPDSATYITVSPFLFAPLAARDGFVFLYIEARIPGEETDTLYSGVVYPHVIEEFQ</sequence>
<evidence type="ECO:0000313" key="1">
    <source>
        <dbReference type="EMBL" id="OYD16768.1"/>
    </source>
</evidence>
<gene>
    <name evidence="1" type="ORF">CH333_02645</name>
</gene>
<evidence type="ECO:0000313" key="2">
    <source>
        <dbReference type="Proteomes" id="UP000215215"/>
    </source>
</evidence>
<comment type="caution">
    <text evidence="1">The sequence shown here is derived from an EMBL/GenBank/DDBJ whole genome shotgun (WGS) entry which is preliminary data.</text>
</comment>
<name>A0A235BWN1_UNCW3</name>
<reference evidence="1 2" key="1">
    <citation type="submission" date="2017-07" db="EMBL/GenBank/DDBJ databases">
        <title>Recovery of genomes from metagenomes via a dereplication, aggregation, and scoring strategy.</title>
        <authorList>
            <person name="Sieber C.M."/>
            <person name="Probst A.J."/>
            <person name="Sharrar A."/>
            <person name="Thomas B.C."/>
            <person name="Hess M."/>
            <person name="Tringe S.G."/>
            <person name="Banfield J.F."/>
        </authorList>
    </citation>
    <scope>NUCLEOTIDE SEQUENCE [LARGE SCALE GENOMIC DNA]</scope>
    <source>
        <strain evidence="1">JGI_Cruoil_03_44_89</strain>
    </source>
</reference>
<dbReference type="Proteomes" id="UP000215215">
    <property type="component" value="Unassembled WGS sequence"/>
</dbReference>
<organism evidence="1 2">
    <name type="scientific">candidate division WOR-3 bacterium JGI_Cruoil_03_44_89</name>
    <dbReference type="NCBI Taxonomy" id="1973748"/>
    <lineage>
        <taxon>Bacteria</taxon>
        <taxon>Bacteria division WOR-3</taxon>
    </lineage>
</organism>
<proteinExistence type="predicted"/>